<accession>A0A1X6P8C3</accession>
<dbReference type="PANTHER" id="PTHR21054:SF2">
    <property type="entry name" value="MIP04191P"/>
    <property type="match status" value="1"/>
</dbReference>
<name>A0A1X6P8C3_PORUM</name>
<proteinExistence type="predicted"/>
<dbReference type="InterPro" id="IPR053002">
    <property type="entry name" value="Metalloproteinase_M10B"/>
</dbReference>
<dbReference type="AlphaFoldDB" id="A0A1X6P8C3"/>
<dbReference type="Pfam" id="PF12044">
    <property type="entry name" value="Metallopep"/>
    <property type="match status" value="1"/>
</dbReference>
<feature type="region of interest" description="Disordered" evidence="1">
    <location>
        <begin position="402"/>
        <end position="421"/>
    </location>
</feature>
<evidence type="ECO:0000313" key="3">
    <source>
        <dbReference type="Proteomes" id="UP000218209"/>
    </source>
</evidence>
<dbReference type="PANTHER" id="PTHR21054">
    <property type="entry name" value="ZINC METALLOPROTEINASE-RELATED"/>
    <property type="match status" value="1"/>
</dbReference>
<keyword evidence="3" id="KW-1185">Reference proteome</keyword>
<evidence type="ECO:0000256" key="1">
    <source>
        <dbReference type="SAM" id="MobiDB-lite"/>
    </source>
</evidence>
<dbReference type="EMBL" id="KV918846">
    <property type="protein sequence ID" value="OSX77141.1"/>
    <property type="molecule type" value="Genomic_DNA"/>
</dbReference>
<evidence type="ECO:0000313" key="2">
    <source>
        <dbReference type="EMBL" id="OSX77141.1"/>
    </source>
</evidence>
<protein>
    <submittedName>
        <fullName evidence="2">Uncharacterized protein</fullName>
    </submittedName>
</protein>
<sequence>MQRLRRLKHAVESVTVSDVLGHVAPDSASPNATPAADGDASASASGDVRVTNLVHGEALPYPLCLLEGTASGGATAVTVAVSDGAPASFAVMGGAWKAAVDLAPGSNSLTLSAIPSGGDTTRLCVSYDASADGIGLPGTKAVRLVWLSTSDGDCSFEVPPPPHPGCDVPHTASDGAARLLTAGRLMQAATAEMMHHQGLGRRTFRLVEDVTHHRLPHLTTAAACRMDGQQLWSHVCEAASGCARRDDLIDVAVMSFSCWDRTAREVRGHTALGGGRLGLFGGSSVWSWPANTAGIADAFTDCRKVDGKVCLDDGGRGRVWALAATTVGAALHELGHCLSLPHPCLTVAADRGGGIMARGFDHLNRLVAVTEAGRPLTGVRPFWDRGCAARLRWHPWISAVGRVPPPGGAATSDGSRDEAKAGGDGLLERALRAQQRLYDATPAVPMPKHKSMAAATPAPAPTTLDDLARKFHGLLHRPAQDDGGGTSSGVAAVSTEDKLCVLSGATLAPGRNPSFAPTTDGRLTVRVGRDMGAGGGLGHLGYYVNGDNAGHEEWVADAVGHDGGPPAAVVLPTPAALRARLGAKATDKLVVSAIDTAGNMKSVDYSKCNTA</sequence>
<dbReference type="Proteomes" id="UP000218209">
    <property type="component" value="Unassembled WGS sequence"/>
</dbReference>
<reference evidence="2 3" key="1">
    <citation type="submission" date="2017-03" db="EMBL/GenBank/DDBJ databases">
        <title>WGS assembly of Porphyra umbilicalis.</title>
        <authorList>
            <person name="Brawley S.H."/>
            <person name="Blouin N.A."/>
            <person name="Ficko-Blean E."/>
            <person name="Wheeler G.L."/>
            <person name="Lohr M."/>
            <person name="Goodson H.V."/>
            <person name="Jenkins J.W."/>
            <person name="Blaby-Haas C.E."/>
            <person name="Helliwell K.E."/>
            <person name="Chan C."/>
            <person name="Marriage T."/>
            <person name="Bhattacharya D."/>
            <person name="Klein A.S."/>
            <person name="Badis Y."/>
            <person name="Brodie J."/>
            <person name="Cao Y."/>
            <person name="Collen J."/>
            <person name="Dittami S.M."/>
            <person name="Gachon C.M."/>
            <person name="Green B.R."/>
            <person name="Karpowicz S."/>
            <person name="Kim J.W."/>
            <person name="Kudahl U."/>
            <person name="Lin S."/>
            <person name="Michel G."/>
            <person name="Mittag M."/>
            <person name="Olson B.J."/>
            <person name="Pangilinan J."/>
            <person name="Peng Y."/>
            <person name="Qiu H."/>
            <person name="Shu S."/>
            <person name="Singer J.T."/>
            <person name="Smith A.G."/>
            <person name="Sprecher B.N."/>
            <person name="Wagner V."/>
            <person name="Wang W."/>
            <person name="Wang Z.-Y."/>
            <person name="Yan J."/>
            <person name="Yarish C."/>
            <person name="Zoeuner-Riek S."/>
            <person name="Zhuang Y."/>
            <person name="Zou Y."/>
            <person name="Lindquist E.A."/>
            <person name="Grimwood J."/>
            <person name="Barry K."/>
            <person name="Rokhsar D.S."/>
            <person name="Schmutz J."/>
            <person name="Stiller J.W."/>
            <person name="Grossman A.R."/>
            <person name="Prochnik S.E."/>
        </authorList>
    </citation>
    <scope>NUCLEOTIDE SEQUENCE [LARGE SCALE GENOMIC DNA]</scope>
    <source>
        <strain evidence="2">4086291</strain>
    </source>
</reference>
<dbReference type="InterPro" id="IPR021917">
    <property type="entry name" value="Unchr_Zn-peptidase-like"/>
</dbReference>
<organism evidence="2 3">
    <name type="scientific">Porphyra umbilicalis</name>
    <name type="common">Purple laver</name>
    <name type="synonym">Red alga</name>
    <dbReference type="NCBI Taxonomy" id="2786"/>
    <lineage>
        <taxon>Eukaryota</taxon>
        <taxon>Rhodophyta</taxon>
        <taxon>Bangiophyceae</taxon>
        <taxon>Bangiales</taxon>
        <taxon>Bangiaceae</taxon>
        <taxon>Porphyra</taxon>
    </lineage>
</organism>
<dbReference type="OrthoDB" id="74460at2759"/>
<gene>
    <name evidence="2" type="ORF">BU14_0161s0060</name>
</gene>